<dbReference type="InterPro" id="IPR003710">
    <property type="entry name" value="ApbA"/>
</dbReference>
<keyword evidence="7 11" id="KW-0521">NADP</keyword>
<dbReference type="Pfam" id="PF02558">
    <property type="entry name" value="ApbA"/>
    <property type="match status" value="1"/>
</dbReference>
<comment type="caution">
    <text evidence="14">The sequence shown here is derived from an EMBL/GenBank/DDBJ whole genome shotgun (WGS) entry which is preliminary data.</text>
</comment>
<dbReference type="Proteomes" id="UP000051010">
    <property type="component" value="Unassembled WGS sequence"/>
</dbReference>
<evidence type="ECO:0000256" key="1">
    <source>
        <dbReference type="ARBA" id="ARBA00002919"/>
    </source>
</evidence>
<dbReference type="InterPro" id="IPR036291">
    <property type="entry name" value="NAD(P)-bd_dom_sf"/>
</dbReference>
<dbReference type="InterPro" id="IPR013752">
    <property type="entry name" value="KPA_reductase"/>
</dbReference>
<evidence type="ECO:0000313" key="14">
    <source>
        <dbReference type="EMBL" id="KRM43998.1"/>
    </source>
</evidence>
<comment type="similarity">
    <text evidence="3 11">Belongs to the ketopantoate reductase family.</text>
</comment>
<gene>
    <name evidence="14" type="ORF">FD47_GL001033</name>
</gene>
<organism evidence="14 15">
    <name type="scientific">Lentilactobacillus parafarraginis DSM 18390 = JCM 14109</name>
    <dbReference type="NCBI Taxonomy" id="1423786"/>
    <lineage>
        <taxon>Bacteria</taxon>
        <taxon>Bacillati</taxon>
        <taxon>Bacillota</taxon>
        <taxon>Bacilli</taxon>
        <taxon>Lactobacillales</taxon>
        <taxon>Lactobacillaceae</taxon>
        <taxon>Lentilactobacillus</taxon>
    </lineage>
</organism>
<dbReference type="Gene3D" id="1.10.1040.10">
    <property type="entry name" value="N-(1-d-carboxylethyl)-l-norvaline Dehydrogenase, domain 2"/>
    <property type="match status" value="1"/>
</dbReference>
<comment type="catalytic activity">
    <reaction evidence="10 11">
        <text>(R)-pantoate + NADP(+) = 2-dehydropantoate + NADPH + H(+)</text>
        <dbReference type="Rhea" id="RHEA:16233"/>
        <dbReference type="ChEBI" id="CHEBI:11561"/>
        <dbReference type="ChEBI" id="CHEBI:15378"/>
        <dbReference type="ChEBI" id="CHEBI:15980"/>
        <dbReference type="ChEBI" id="CHEBI:57783"/>
        <dbReference type="ChEBI" id="CHEBI:58349"/>
        <dbReference type="EC" id="1.1.1.169"/>
    </reaction>
</comment>
<evidence type="ECO:0000256" key="11">
    <source>
        <dbReference type="RuleBase" id="RU362068"/>
    </source>
</evidence>
<dbReference type="Pfam" id="PF08546">
    <property type="entry name" value="ApbA_C"/>
    <property type="match status" value="1"/>
</dbReference>
<comment type="function">
    <text evidence="1 11">Catalyzes the NADPH-dependent reduction of ketopantoate into pantoic acid.</text>
</comment>
<evidence type="ECO:0000256" key="7">
    <source>
        <dbReference type="ARBA" id="ARBA00022857"/>
    </source>
</evidence>
<evidence type="ECO:0000256" key="3">
    <source>
        <dbReference type="ARBA" id="ARBA00007870"/>
    </source>
</evidence>
<dbReference type="UniPathway" id="UPA00028">
    <property type="reaction ID" value="UER00004"/>
</dbReference>
<evidence type="ECO:0000256" key="2">
    <source>
        <dbReference type="ARBA" id="ARBA00004994"/>
    </source>
</evidence>
<dbReference type="EMBL" id="AZFZ01000022">
    <property type="protein sequence ID" value="KRM43998.1"/>
    <property type="molecule type" value="Genomic_DNA"/>
</dbReference>
<dbReference type="AlphaFoldDB" id="A0A0R1YN30"/>
<dbReference type="RefSeq" id="WP_054734123.1">
    <property type="nucleotide sequence ID" value="NZ_AZFZ01000022.1"/>
</dbReference>
<keyword evidence="6 11" id="KW-0566">Pantothenate biosynthesis</keyword>
<name>A0A0R1YN30_9LACO</name>
<proteinExistence type="inferred from homology"/>
<sequence length="331" mass="37581">MKLAMVGSGAMGLRYGVLLAEQGNDVTFVDMWQPHLDAVHAQGGVYVMRDHKGRHLVPVKMVTPEEYHDDPDMFVFFTKQMQLADYLKRMAHAFKPHQYAFTCMNGMGHVEKLQRYFADDKIIGGTALVATVLPGPGEVDFMGKRGAGMMNMCPLNEKPDAMCQELFKQLDKAQFHPTMTDDFTGTLMTKVVFNSVMNSICTMFELQMGQFGRFPGFDTMAKDLLDEAYDVCGRADIHLVESRADMLASLEHNCQVDMPLHYPSMYQDMSKDRPTEVDYINGYIAKLGKKYDYVAHTQQFVTQAVHLAEFHRQELKAEREKNQEEKSVVNG</sequence>
<dbReference type="GO" id="GO:0008677">
    <property type="term" value="F:2-dehydropantoate 2-reductase activity"/>
    <property type="evidence" value="ECO:0007669"/>
    <property type="project" value="UniProtKB-EC"/>
</dbReference>
<comment type="pathway">
    <text evidence="2 11">Cofactor biosynthesis; (R)-pantothenate biosynthesis; (R)-pantoate from 3-methyl-2-oxobutanoate: step 2/2.</text>
</comment>
<evidence type="ECO:0000256" key="6">
    <source>
        <dbReference type="ARBA" id="ARBA00022655"/>
    </source>
</evidence>
<dbReference type="InterPro" id="IPR013328">
    <property type="entry name" value="6PGD_dom2"/>
</dbReference>
<reference evidence="14 15" key="1">
    <citation type="journal article" date="2015" name="Genome Announc.">
        <title>Expanding the biotechnology potential of lactobacilli through comparative genomics of 213 strains and associated genera.</title>
        <authorList>
            <person name="Sun Z."/>
            <person name="Harris H.M."/>
            <person name="McCann A."/>
            <person name="Guo C."/>
            <person name="Argimon S."/>
            <person name="Zhang W."/>
            <person name="Yang X."/>
            <person name="Jeffery I.B."/>
            <person name="Cooney J.C."/>
            <person name="Kagawa T.F."/>
            <person name="Liu W."/>
            <person name="Song Y."/>
            <person name="Salvetti E."/>
            <person name="Wrobel A."/>
            <person name="Rasinkangas P."/>
            <person name="Parkhill J."/>
            <person name="Rea M.C."/>
            <person name="O'Sullivan O."/>
            <person name="Ritari J."/>
            <person name="Douillard F.P."/>
            <person name="Paul Ross R."/>
            <person name="Yang R."/>
            <person name="Briner A.E."/>
            <person name="Felis G.E."/>
            <person name="de Vos W.M."/>
            <person name="Barrangou R."/>
            <person name="Klaenhammer T.R."/>
            <person name="Caufield P.W."/>
            <person name="Cui Y."/>
            <person name="Zhang H."/>
            <person name="O'Toole P.W."/>
        </authorList>
    </citation>
    <scope>NUCLEOTIDE SEQUENCE [LARGE SCALE GENOMIC DNA]</scope>
    <source>
        <strain evidence="14 15">DSM 18390</strain>
    </source>
</reference>
<evidence type="ECO:0000256" key="4">
    <source>
        <dbReference type="ARBA" id="ARBA00013014"/>
    </source>
</evidence>
<feature type="domain" description="Ketopantoate reductase C-terminal" evidence="13">
    <location>
        <begin position="182"/>
        <end position="308"/>
    </location>
</feature>
<evidence type="ECO:0000313" key="15">
    <source>
        <dbReference type="Proteomes" id="UP000051010"/>
    </source>
</evidence>
<dbReference type="SUPFAM" id="SSF48179">
    <property type="entry name" value="6-phosphogluconate dehydrogenase C-terminal domain-like"/>
    <property type="match status" value="1"/>
</dbReference>
<protein>
    <recommendedName>
        <fullName evidence="5 11">2-dehydropantoate 2-reductase</fullName>
        <ecNumber evidence="4 11">1.1.1.169</ecNumber>
    </recommendedName>
    <alternativeName>
        <fullName evidence="9 11">Ketopantoate reductase</fullName>
    </alternativeName>
</protein>
<evidence type="ECO:0000259" key="12">
    <source>
        <dbReference type="Pfam" id="PF02558"/>
    </source>
</evidence>
<evidence type="ECO:0000259" key="13">
    <source>
        <dbReference type="Pfam" id="PF08546"/>
    </source>
</evidence>
<accession>A0A0R1YN30</accession>
<dbReference type="GO" id="GO:0015940">
    <property type="term" value="P:pantothenate biosynthetic process"/>
    <property type="evidence" value="ECO:0007669"/>
    <property type="project" value="UniProtKB-UniPathway"/>
</dbReference>
<dbReference type="SUPFAM" id="SSF51735">
    <property type="entry name" value="NAD(P)-binding Rossmann-fold domains"/>
    <property type="match status" value="1"/>
</dbReference>
<dbReference type="EC" id="1.1.1.169" evidence="4 11"/>
<dbReference type="PANTHER" id="PTHR43765:SF2">
    <property type="entry name" value="2-DEHYDROPANTOATE 2-REDUCTASE"/>
    <property type="match status" value="1"/>
</dbReference>
<dbReference type="NCBIfam" id="TIGR00745">
    <property type="entry name" value="apbA_panE"/>
    <property type="match status" value="1"/>
</dbReference>
<dbReference type="PATRIC" id="fig|1423786.4.peg.1099"/>
<dbReference type="GO" id="GO:0050661">
    <property type="term" value="F:NADP binding"/>
    <property type="evidence" value="ECO:0007669"/>
    <property type="project" value="TreeGrafter"/>
</dbReference>
<dbReference type="PANTHER" id="PTHR43765">
    <property type="entry name" value="2-DEHYDROPANTOATE 2-REDUCTASE-RELATED"/>
    <property type="match status" value="1"/>
</dbReference>
<evidence type="ECO:0000256" key="8">
    <source>
        <dbReference type="ARBA" id="ARBA00023002"/>
    </source>
</evidence>
<dbReference type="InterPro" id="IPR008927">
    <property type="entry name" value="6-PGluconate_DH-like_C_sf"/>
</dbReference>
<evidence type="ECO:0000256" key="10">
    <source>
        <dbReference type="ARBA" id="ARBA00048793"/>
    </source>
</evidence>
<dbReference type="InterPro" id="IPR013332">
    <property type="entry name" value="KPR_N"/>
</dbReference>
<dbReference type="GO" id="GO:0005737">
    <property type="term" value="C:cytoplasm"/>
    <property type="evidence" value="ECO:0007669"/>
    <property type="project" value="TreeGrafter"/>
</dbReference>
<dbReference type="Gene3D" id="3.40.50.720">
    <property type="entry name" value="NAD(P)-binding Rossmann-like Domain"/>
    <property type="match status" value="1"/>
</dbReference>
<evidence type="ECO:0000256" key="9">
    <source>
        <dbReference type="ARBA" id="ARBA00032024"/>
    </source>
</evidence>
<evidence type="ECO:0000256" key="5">
    <source>
        <dbReference type="ARBA" id="ARBA00019465"/>
    </source>
</evidence>
<keyword evidence="8 11" id="KW-0560">Oxidoreductase</keyword>
<feature type="domain" description="Ketopantoate reductase N-terminal" evidence="12">
    <location>
        <begin position="4"/>
        <end position="144"/>
    </location>
</feature>
<dbReference type="InterPro" id="IPR050838">
    <property type="entry name" value="Ketopantoate_reductase"/>
</dbReference>